<dbReference type="EMBL" id="GBHO01037356">
    <property type="protein sequence ID" value="JAG06248.1"/>
    <property type="molecule type" value="Transcribed_RNA"/>
</dbReference>
<organism evidence="1">
    <name type="scientific">Lygus hesperus</name>
    <name type="common">Western plant bug</name>
    <dbReference type="NCBI Taxonomy" id="30085"/>
    <lineage>
        <taxon>Eukaryota</taxon>
        <taxon>Metazoa</taxon>
        <taxon>Ecdysozoa</taxon>
        <taxon>Arthropoda</taxon>
        <taxon>Hexapoda</taxon>
        <taxon>Insecta</taxon>
        <taxon>Pterygota</taxon>
        <taxon>Neoptera</taxon>
        <taxon>Paraneoptera</taxon>
        <taxon>Hemiptera</taxon>
        <taxon>Heteroptera</taxon>
        <taxon>Panheteroptera</taxon>
        <taxon>Cimicomorpha</taxon>
        <taxon>Miridae</taxon>
        <taxon>Mirini</taxon>
        <taxon>Lygus</taxon>
    </lineage>
</organism>
<sequence length="186" mass="20931">MDVNHPAHGSPNDPSSEFGKFAQAVQIINANNPNVYTEPTSNWMTDLPPDKLCFIPYNGAYGREQLVWLERELQQVQHENQRAIIAAHVPLDKRCSSRSTVAWDASDVLNILHKYASHIIICLYGHFHKGGYCVDEYGLHHYTPPAPIECETDTAAFAHLDIYPDRLDVCGVGVLRSFSIPLHRPL</sequence>
<dbReference type="PANTHER" id="PTHR16509">
    <property type="match status" value="1"/>
</dbReference>
<evidence type="ECO:0000313" key="1">
    <source>
        <dbReference type="EMBL" id="JAG06248.1"/>
    </source>
</evidence>
<dbReference type="GO" id="GO:0030145">
    <property type="term" value="F:manganese ion binding"/>
    <property type="evidence" value="ECO:0007669"/>
    <property type="project" value="TreeGrafter"/>
</dbReference>
<dbReference type="GO" id="GO:0047631">
    <property type="term" value="F:ADP-ribose diphosphatase activity"/>
    <property type="evidence" value="ECO:0007669"/>
    <property type="project" value="TreeGrafter"/>
</dbReference>
<reference evidence="2" key="3">
    <citation type="journal article" date="2016" name="Gigascience">
        <title>De novo construction of an expanded transcriptome assembly for the western tarnished plant bug, Lygus hesperus.</title>
        <authorList>
            <person name="Tassone E.E."/>
            <person name="Geib S.M."/>
            <person name="Hall B."/>
            <person name="Fabrick J.A."/>
            <person name="Brent C.S."/>
            <person name="Hull J.J."/>
        </authorList>
    </citation>
    <scope>NUCLEOTIDE SEQUENCE</scope>
</reference>
<accession>A0A0A9WIA0</accession>
<proteinExistence type="predicted"/>
<evidence type="ECO:0000313" key="2">
    <source>
        <dbReference type="EMBL" id="JAQ00879.1"/>
    </source>
</evidence>
<dbReference type="AlphaFoldDB" id="A0A0A9WIA0"/>
<dbReference type="Gene3D" id="3.60.21.10">
    <property type="match status" value="1"/>
</dbReference>
<dbReference type="GO" id="GO:0047734">
    <property type="term" value="F:CDP-glycerol diphosphatase activity"/>
    <property type="evidence" value="ECO:0007669"/>
    <property type="project" value="TreeGrafter"/>
</dbReference>
<dbReference type="EMBL" id="GDHC01017750">
    <property type="protein sequence ID" value="JAQ00879.1"/>
    <property type="molecule type" value="Transcribed_RNA"/>
</dbReference>
<dbReference type="InterPro" id="IPR029052">
    <property type="entry name" value="Metallo-depent_PP-like"/>
</dbReference>
<name>A0A0A9WIA0_LYGHE</name>
<dbReference type="GO" id="GO:0008663">
    <property type="term" value="F:2',3'-cyclic-nucleotide 2'-phosphodiesterase activity"/>
    <property type="evidence" value="ECO:0007669"/>
    <property type="project" value="TreeGrafter"/>
</dbReference>
<protein>
    <submittedName>
        <fullName evidence="1">Manganese-dependent ADP-ribose/CDP-alcohol diphosphatase</fullName>
    </submittedName>
</protein>
<dbReference type="SUPFAM" id="SSF56300">
    <property type="entry name" value="Metallo-dependent phosphatases"/>
    <property type="match status" value="1"/>
</dbReference>
<reference evidence="1" key="1">
    <citation type="journal article" date="2014" name="PLoS ONE">
        <title>Transcriptome-Based Identification of ABC Transporters in the Western Tarnished Plant Bug Lygus hesperus.</title>
        <authorList>
            <person name="Hull J.J."/>
            <person name="Chaney K."/>
            <person name="Geib S.M."/>
            <person name="Fabrick J.A."/>
            <person name="Brent C.S."/>
            <person name="Walsh D."/>
            <person name="Lavine L.C."/>
        </authorList>
    </citation>
    <scope>NUCLEOTIDE SEQUENCE</scope>
</reference>
<reference evidence="1" key="2">
    <citation type="submission" date="2014-07" db="EMBL/GenBank/DDBJ databases">
        <authorList>
            <person name="Hull J."/>
        </authorList>
    </citation>
    <scope>NUCLEOTIDE SEQUENCE</scope>
</reference>
<gene>
    <name evidence="1" type="primary">ADPRM</name>
    <name evidence="1" type="ORF">CM83_5231</name>
    <name evidence="2" type="ORF">g.9216</name>
</gene>
<dbReference type="PANTHER" id="PTHR16509:SF1">
    <property type="entry name" value="MANGANESE-DEPENDENT ADP-RIBOSE_CDP-ALCOHOL DIPHOSPHATASE"/>
    <property type="match status" value="1"/>
</dbReference>